<feature type="domain" description="C2H2-type" evidence="1">
    <location>
        <begin position="9"/>
        <end position="30"/>
    </location>
</feature>
<keyword evidence="3" id="KW-1185">Reference proteome</keyword>
<accession>A0A1G8TUC7</accession>
<dbReference type="STRING" id="1095776.SAMN04515672_0610"/>
<dbReference type="PROSITE" id="PS00028">
    <property type="entry name" value="ZINC_FINGER_C2H2_1"/>
    <property type="match status" value="1"/>
</dbReference>
<reference evidence="3" key="1">
    <citation type="submission" date="2016-10" db="EMBL/GenBank/DDBJ databases">
        <authorList>
            <person name="Varghese N."/>
            <person name="Submissions S."/>
        </authorList>
    </citation>
    <scope>NUCLEOTIDE SEQUENCE [LARGE SCALE GENOMIC DNA]</scope>
    <source>
        <strain evidence="3">B4,CECT 8067,JCM 17497</strain>
    </source>
</reference>
<sequence length="53" mass="5907">MATIAPIECPLCHDELTRNQNLEDHLVETHSKQTLAKFVVAETEALGEEDVSE</sequence>
<evidence type="ECO:0000259" key="1">
    <source>
        <dbReference type="PROSITE" id="PS00028"/>
    </source>
</evidence>
<dbReference type="InterPro" id="IPR013087">
    <property type="entry name" value="Znf_C2H2_type"/>
</dbReference>
<dbReference type="EMBL" id="FNFE01000001">
    <property type="protein sequence ID" value="SDJ45148.1"/>
    <property type="molecule type" value="Genomic_DNA"/>
</dbReference>
<dbReference type="AlphaFoldDB" id="A0A1G8TUC7"/>
<proteinExistence type="predicted"/>
<dbReference type="RefSeq" id="WP_175529213.1">
    <property type="nucleotide sequence ID" value="NZ_FNFE01000001.1"/>
</dbReference>
<dbReference type="Proteomes" id="UP000198882">
    <property type="component" value="Unassembled WGS sequence"/>
</dbReference>
<gene>
    <name evidence="2" type="ORF">SAMN04515672_0610</name>
</gene>
<name>A0A1G8TUC7_9EURY</name>
<evidence type="ECO:0000313" key="2">
    <source>
        <dbReference type="EMBL" id="SDJ45148.1"/>
    </source>
</evidence>
<organism evidence="2 3">
    <name type="scientific">Natronorubrum texcoconense</name>
    <dbReference type="NCBI Taxonomy" id="1095776"/>
    <lineage>
        <taxon>Archaea</taxon>
        <taxon>Methanobacteriati</taxon>
        <taxon>Methanobacteriota</taxon>
        <taxon>Stenosarchaea group</taxon>
        <taxon>Halobacteria</taxon>
        <taxon>Halobacteriales</taxon>
        <taxon>Natrialbaceae</taxon>
        <taxon>Natronorubrum</taxon>
    </lineage>
</organism>
<dbReference type="OrthoDB" id="182160at2157"/>
<evidence type="ECO:0000313" key="3">
    <source>
        <dbReference type="Proteomes" id="UP000198882"/>
    </source>
</evidence>
<protein>
    <recommendedName>
        <fullName evidence="1">C2H2-type domain-containing protein</fullName>
    </recommendedName>
</protein>